<protein>
    <submittedName>
        <fullName evidence="1">SEC-C motif-containing protein</fullName>
    </submittedName>
</protein>
<dbReference type="SUPFAM" id="SSF48452">
    <property type="entry name" value="TPR-like"/>
    <property type="match status" value="1"/>
</dbReference>
<dbReference type="AlphaFoldDB" id="A0A1I0XK66"/>
<dbReference type="Pfam" id="PF02810">
    <property type="entry name" value="SEC-C"/>
    <property type="match status" value="1"/>
</dbReference>
<sequence>MSNEERARDLERAATEKPEERRQYLLEAAETWHIAGNDERARELFEQVLDGEGRTVSDVRIAYATFLLGVREPQRARELLDQAWRDRELSGLAHVDGGEVYEIALDDPATALRWYTRGIMRSIDTTAAPTGDALAQDMALPALFAARHRVRQAVGQPADEWDELWEKSREKFQADLGGDDNTETRTRRSAGHAVLYWPPAELAEYRRRWPDGYPGFQDVAEPHLEHRREVERTLRASLSGTSPMVAIGDAAHFADFVADRDLDGAKAATRASYAVELNRTGTSTVGLPGRNEPCWCGSGRKYKKCCGAPAFTD</sequence>
<dbReference type="RefSeq" id="WP_245788224.1">
    <property type="nucleotide sequence ID" value="NZ_FOKG01000003.1"/>
</dbReference>
<organism evidence="1 2">
    <name type="scientific">Amycolatopsis marina</name>
    <dbReference type="NCBI Taxonomy" id="490629"/>
    <lineage>
        <taxon>Bacteria</taxon>
        <taxon>Bacillati</taxon>
        <taxon>Actinomycetota</taxon>
        <taxon>Actinomycetes</taxon>
        <taxon>Pseudonocardiales</taxon>
        <taxon>Pseudonocardiaceae</taxon>
        <taxon>Amycolatopsis</taxon>
    </lineage>
</organism>
<dbReference type="Gene3D" id="1.25.40.10">
    <property type="entry name" value="Tetratricopeptide repeat domain"/>
    <property type="match status" value="1"/>
</dbReference>
<dbReference type="EMBL" id="FOKG01000003">
    <property type="protein sequence ID" value="SFB01425.1"/>
    <property type="molecule type" value="Genomic_DNA"/>
</dbReference>
<dbReference type="Proteomes" id="UP000243799">
    <property type="component" value="Unassembled WGS sequence"/>
</dbReference>
<dbReference type="Gene3D" id="3.10.450.50">
    <property type="match status" value="1"/>
</dbReference>
<keyword evidence="2" id="KW-1185">Reference proteome</keyword>
<dbReference type="InterPro" id="IPR011990">
    <property type="entry name" value="TPR-like_helical_dom_sf"/>
</dbReference>
<accession>A0A1I0XK66</accession>
<evidence type="ECO:0000313" key="1">
    <source>
        <dbReference type="EMBL" id="SFB01425.1"/>
    </source>
</evidence>
<dbReference type="SUPFAM" id="SSF103642">
    <property type="entry name" value="Sec-C motif"/>
    <property type="match status" value="1"/>
</dbReference>
<gene>
    <name evidence="1" type="ORF">SAMN05216266_103285</name>
</gene>
<dbReference type="InterPro" id="IPR004027">
    <property type="entry name" value="SEC_C_motif"/>
</dbReference>
<evidence type="ECO:0000313" key="2">
    <source>
        <dbReference type="Proteomes" id="UP000243799"/>
    </source>
</evidence>
<reference evidence="2" key="1">
    <citation type="submission" date="2016-10" db="EMBL/GenBank/DDBJ databases">
        <authorList>
            <person name="Varghese N."/>
            <person name="Submissions S."/>
        </authorList>
    </citation>
    <scope>NUCLEOTIDE SEQUENCE [LARGE SCALE GENOMIC DNA]</scope>
    <source>
        <strain evidence="2">CGMCC 4.3568</strain>
    </source>
</reference>
<name>A0A1I0XK66_9PSEU</name>
<proteinExistence type="predicted"/>
<dbReference type="STRING" id="490629.SAMN05216266_103285"/>